<dbReference type="InterPro" id="IPR027417">
    <property type="entry name" value="P-loop_NTPase"/>
</dbReference>
<evidence type="ECO:0000313" key="1">
    <source>
        <dbReference type="EMBL" id="KAA8525211.1"/>
    </source>
</evidence>
<keyword evidence="2" id="KW-1185">Reference proteome</keyword>
<dbReference type="Proteomes" id="UP000325577">
    <property type="component" value="Linkage Group LG3"/>
</dbReference>
<proteinExistence type="predicted"/>
<dbReference type="EMBL" id="CM018046">
    <property type="protein sequence ID" value="KAA8525211.1"/>
    <property type="molecule type" value="Genomic_DNA"/>
</dbReference>
<organism evidence="1 2">
    <name type="scientific">Nyssa sinensis</name>
    <dbReference type="NCBI Taxonomy" id="561372"/>
    <lineage>
        <taxon>Eukaryota</taxon>
        <taxon>Viridiplantae</taxon>
        <taxon>Streptophyta</taxon>
        <taxon>Embryophyta</taxon>
        <taxon>Tracheophyta</taxon>
        <taxon>Spermatophyta</taxon>
        <taxon>Magnoliopsida</taxon>
        <taxon>eudicotyledons</taxon>
        <taxon>Gunneridae</taxon>
        <taxon>Pentapetalae</taxon>
        <taxon>asterids</taxon>
        <taxon>Cornales</taxon>
        <taxon>Nyssaceae</taxon>
        <taxon>Nyssa</taxon>
    </lineage>
</organism>
<protein>
    <submittedName>
        <fullName evidence="1">Uncharacterized protein</fullName>
    </submittedName>
</protein>
<dbReference type="AlphaFoldDB" id="A0A5J5A720"/>
<evidence type="ECO:0000313" key="2">
    <source>
        <dbReference type="Proteomes" id="UP000325577"/>
    </source>
</evidence>
<dbReference type="OrthoDB" id="1900634at2759"/>
<name>A0A5J5A720_9ASTE</name>
<accession>A0A5J5A720</accession>
<sequence>MDDASNYNYLSHSLPKGSGGAIIVTSRLEEVASRMVGEQNLVRLQPTLDAKACWSIFMDSIRRKEYLTCDNVSAIEKMKDDIVDTCDGLPLAAITLAEIISIRMGKREPLEAVLDNVGTPFWMEV</sequence>
<gene>
    <name evidence="1" type="ORF">F0562_006925</name>
</gene>
<dbReference type="GO" id="GO:0043531">
    <property type="term" value="F:ADP binding"/>
    <property type="evidence" value="ECO:0007669"/>
    <property type="project" value="InterPro"/>
</dbReference>
<dbReference type="SUPFAM" id="SSF52540">
    <property type="entry name" value="P-loop containing nucleoside triphosphate hydrolases"/>
    <property type="match status" value="1"/>
</dbReference>
<reference evidence="1 2" key="1">
    <citation type="submission" date="2019-09" db="EMBL/GenBank/DDBJ databases">
        <title>A chromosome-level genome assembly of the Chinese tupelo Nyssa sinensis.</title>
        <authorList>
            <person name="Yang X."/>
            <person name="Kang M."/>
            <person name="Yang Y."/>
            <person name="Xiong H."/>
            <person name="Wang M."/>
            <person name="Zhang Z."/>
            <person name="Wang Z."/>
            <person name="Wu H."/>
            <person name="Ma T."/>
            <person name="Liu J."/>
            <person name="Xi Z."/>
        </authorList>
    </citation>
    <scope>NUCLEOTIDE SEQUENCE [LARGE SCALE GENOMIC DNA]</scope>
    <source>
        <strain evidence="1">J267</strain>
        <tissue evidence="1">Leaf</tissue>
    </source>
</reference>